<keyword evidence="3" id="KW-0560">Oxidoreductase</keyword>
<name>A0A8H8UGG6_9HELO</name>
<dbReference type="AlphaFoldDB" id="A0A8H8UGG6"/>
<evidence type="ECO:0000256" key="2">
    <source>
        <dbReference type="ARBA" id="ARBA00022857"/>
    </source>
</evidence>
<keyword evidence="6" id="KW-1185">Reference proteome</keyword>
<dbReference type="PRINTS" id="PR00081">
    <property type="entry name" value="GDHRDH"/>
</dbReference>
<dbReference type="PANTHER" id="PTHR43963:SF6">
    <property type="entry name" value="CHAIN DEHYDROGENASE FAMILY PROTEIN, PUTATIVE (AFU_ORTHOLOGUE AFUA_3G15350)-RELATED"/>
    <property type="match status" value="1"/>
</dbReference>
<evidence type="ECO:0000313" key="6">
    <source>
        <dbReference type="Proteomes" id="UP000443090"/>
    </source>
</evidence>
<dbReference type="PANTHER" id="PTHR43963">
    <property type="entry name" value="CARBONYL REDUCTASE 1-RELATED"/>
    <property type="match status" value="1"/>
</dbReference>
<dbReference type="EMBL" id="QGMI01000089">
    <property type="protein sequence ID" value="TVY47497.1"/>
    <property type="molecule type" value="Genomic_DNA"/>
</dbReference>
<accession>A0A8H8UGG6</accession>
<dbReference type="InterPro" id="IPR045313">
    <property type="entry name" value="CBR1-like"/>
</dbReference>
<protein>
    <submittedName>
        <fullName evidence="5">Carbonyl reductase [NADPH]</fullName>
    </submittedName>
</protein>
<dbReference type="OrthoDB" id="191139at2759"/>
<proteinExistence type="inferred from homology"/>
<dbReference type="SUPFAM" id="SSF51735">
    <property type="entry name" value="NAD(P)-binding Rossmann-fold domains"/>
    <property type="match status" value="1"/>
</dbReference>
<sequence length="250" mass="26417">MAVTDKTIVLISGANQGIGAAVATALAKEHKYHVIIGSRNIENGQKVASQLKSEGFSADSVQLDLHSDDSIAAAAAYLTKTYGHLDVLINNAAILLDGSDKAKDMSVRELFDVTLSTNVTGTACLTESLLPLLRQSAQRPRLVFVSSSMGSLAHSLNPAVPWYATDYKAYDASKAGVNILTANYSRILADKEARVNSVCPGLVATNLTGYTAYGHSPEIGARRIVELATVTGKDSDVTGTFSDKDGSVPW</sequence>
<dbReference type="InterPro" id="IPR002347">
    <property type="entry name" value="SDR_fam"/>
</dbReference>
<comment type="similarity">
    <text evidence="1 4">Belongs to the short-chain dehydrogenases/reductases (SDR) family.</text>
</comment>
<dbReference type="Proteomes" id="UP000443090">
    <property type="component" value="Unassembled WGS sequence"/>
</dbReference>
<reference evidence="5 6" key="1">
    <citation type="submission" date="2018-05" db="EMBL/GenBank/DDBJ databases">
        <title>Genome sequencing and assembly of the regulated plant pathogen Lachnellula willkommii and related sister species for the development of diagnostic species identification markers.</title>
        <authorList>
            <person name="Giroux E."/>
            <person name="Bilodeau G."/>
        </authorList>
    </citation>
    <scope>NUCLEOTIDE SEQUENCE [LARGE SCALE GENOMIC DNA]</scope>
    <source>
        <strain evidence="5 6">CBS 160.35</strain>
    </source>
</reference>
<dbReference type="Pfam" id="PF00106">
    <property type="entry name" value="adh_short"/>
    <property type="match status" value="1"/>
</dbReference>
<evidence type="ECO:0000256" key="4">
    <source>
        <dbReference type="RuleBase" id="RU000363"/>
    </source>
</evidence>
<dbReference type="InterPro" id="IPR036291">
    <property type="entry name" value="NAD(P)-bd_dom_sf"/>
</dbReference>
<gene>
    <name evidence="5" type="primary">CBR1_1</name>
    <name evidence="5" type="ORF">LOCC1_G002247</name>
</gene>
<dbReference type="Gene3D" id="3.40.50.720">
    <property type="entry name" value="NAD(P)-binding Rossmann-like Domain"/>
    <property type="match status" value="1"/>
</dbReference>
<evidence type="ECO:0000256" key="1">
    <source>
        <dbReference type="ARBA" id="ARBA00006484"/>
    </source>
</evidence>
<dbReference type="GO" id="GO:0016616">
    <property type="term" value="F:oxidoreductase activity, acting on the CH-OH group of donors, NAD or NADP as acceptor"/>
    <property type="evidence" value="ECO:0007669"/>
    <property type="project" value="InterPro"/>
</dbReference>
<dbReference type="CDD" id="cd05324">
    <property type="entry name" value="carb_red_PTCR-like_SDR_c"/>
    <property type="match status" value="1"/>
</dbReference>
<comment type="caution">
    <text evidence="5">The sequence shown here is derived from an EMBL/GenBank/DDBJ whole genome shotgun (WGS) entry which is preliminary data.</text>
</comment>
<dbReference type="PRINTS" id="PR00080">
    <property type="entry name" value="SDRFAMILY"/>
</dbReference>
<evidence type="ECO:0000313" key="5">
    <source>
        <dbReference type="EMBL" id="TVY47497.1"/>
    </source>
</evidence>
<organism evidence="5 6">
    <name type="scientific">Lachnellula occidentalis</name>
    <dbReference type="NCBI Taxonomy" id="215460"/>
    <lineage>
        <taxon>Eukaryota</taxon>
        <taxon>Fungi</taxon>
        <taxon>Dikarya</taxon>
        <taxon>Ascomycota</taxon>
        <taxon>Pezizomycotina</taxon>
        <taxon>Leotiomycetes</taxon>
        <taxon>Helotiales</taxon>
        <taxon>Lachnaceae</taxon>
        <taxon>Lachnellula</taxon>
    </lineage>
</organism>
<evidence type="ECO:0000256" key="3">
    <source>
        <dbReference type="ARBA" id="ARBA00023002"/>
    </source>
</evidence>
<keyword evidence="2" id="KW-0521">NADP</keyword>